<evidence type="ECO:0000313" key="3">
    <source>
        <dbReference type="Proteomes" id="UP001642720"/>
    </source>
</evidence>
<sequence length="64" mass="6950">MLHILASTWKVGVRLYFGPLAPQPPPPVSGSSSGPWGRQAHVEEELGQDKNGTHSTRGTKRKTD</sequence>
<dbReference type="RefSeq" id="XP_073560208.1">
    <property type="nucleotide sequence ID" value="XM_073701056.1"/>
</dbReference>
<dbReference type="Proteomes" id="UP001642720">
    <property type="component" value="Unassembled WGS sequence"/>
</dbReference>
<name>A0ABY2H931_9HYPO</name>
<evidence type="ECO:0000313" key="2">
    <source>
        <dbReference type="EMBL" id="TFB04007.1"/>
    </source>
</evidence>
<proteinExistence type="predicted"/>
<comment type="caution">
    <text evidence="2">The sequence shown here is derived from an EMBL/GenBank/DDBJ whole genome shotgun (WGS) entry which is preliminary data.</text>
</comment>
<gene>
    <name evidence="2" type="ORF">CCMA1212_003720</name>
</gene>
<keyword evidence="3" id="KW-1185">Reference proteome</keyword>
<protein>
    <submittedName>
        <fullName evidence="2">Uncharacterized protein</fullName>
    </submittedName>
</protein>
<dbReference type="EMBL" id="PPTA01000004">
    <property type="protein sequence ID" value="TFB04007.1"/>
    <property type="molecule type" value="Genomic_DNA"/>
</dbReference>
<accession>A0ABY2H931</accession>
<organism evidence="2 3">
    <name type="scientific">Trichoderma ghanense</name>
    <dbReference type="NCBI Taxonomy" id="65468"/>
    <lineage>
        <taxon>Eukaryota</taxon>
        <taxon>Fungi</taxon>
        <taxon>Dikarya</taxon>
        <taxon>Ascomycota</taxon>
        <taxon>Pezizomycotina</taxon>
        <taxon>Sordariomycetes</taxon>
        <taxon>Hypocreomycetidae</taxon>
        <taxon>Hypocreales</taxon>
        <taxon>Hypocreaceae</taxon>
        <taxon>Trichoderma</taxon>
    </lineage>
</organism>
<feature type="compositionally biased region" description="Basic and acidic residues" evidence="1">
    <location>
        <begin position="40"/>
        <end position="52"/>
    </location>
</feature>
<feature type="region of interest" description="Disordered" evidence="1">
    <location>
        <begin position="17"/>
        <end position="64"/>
    </location>
</feature>
<reference evidence="2 3" key="1">
    <citation type="submission" date="2018-01" db="EMBL/GenBank/DDBJ databases">
        <title>Genome characterization of the sugarcane-associated fungus Trichoderma ghanense CCMA-1212 and their application in lignocelulose bioconversion.</title>
        <authorList>
            <person name="Steindorff A.S."/>
            <person name="Mendes T.D."/>
            <person name="Vilela E.S.D."/>
            <person name="Rodrigues D.S."/>
            <person name="Formighieri E.F."/>
            <person name="Melo I.S."/>
            <person name="Favaro L.C.L."/>
        </authorList>
    </citation>
    <scope>NUCLEOTIDE SEQUENCE [LARGE SCALE GENOMIC DNA]</scope>
    <source>
        <strain evidence="2 3">CCMA-1212</strain>
    </source>
</reference>
<evidence type="ECO:0000256" key="1">
    <source>
        <dbReference type="SAM" id="MobiDB-lite"/>
    </source>
</evidence>
<dbReference type="GeneID" id="300575506"/>